<accession>A0ABX5KW03</accession>
<evidence type="ECO:0000313" key="2">
    <source>
        <dbReference type="Proteomes" id="UP000245712"/>
    </source>
</evidence>
<gene>
    <name evidence="1" type="ORF">C7402_103189</name>
</gene>
<dbReference type="EMBL" id="QEOB01000003">
    <property type="protein sequence ID" value="PVX85612.1"/>
    <property type="molecule type" value="Genomic_DNA"/>
</dbReference>
<sequence length="100" mass="11640">MREFVGYEKDRRGMVKHGGKRVQAWHYRIMKSQPMIQWTKARHGTLNGTAYEFAVTQNGRTHRAYAYFWWGNELLFFQTGTTLMNESEAITYTGATKVAA</sequence>
<reference evidence="1 2" key="1">
    <citation type="submission" date="2018-05" db="EMBL/GenBank/DDBJ databases">
        <title>Genomic Encyclopedia of Type Strains, Phase IV (KMG-V): Genome sequencing to study the core and pangenomes of soil and plant-associated prokaryotes.</title>
        <authorList>
            <person name="Whitman W."/>
        </authorList>
    </citation>
    <scope>NUCLEOTIDE SEQUENCE [LARGE SCALE GENOMIC DNA]</scope>
    <source>
        <strain evidence="1 2">SCZa-39</strain>
    </source>
</reference>
<comment type="caution">
    <text evidence="1">The sequence shown here is derived from an EMBL/GenBank/DDBJ whole genome shotgun (WGS) entry which is preliminary data.</text>
</comment>
<dbReference type="Proteomes" id="UP000245712">
    <property type="component" value="Unassembled WGS sequence"/>
</dbReference>
<name>A0ABX5KW03_9BURK</name>
<keyword evidence="2" id="KW-1185">Reference proteome</keyword>
<protein>
    <submittedName>
        <fullName evidence="1">Uncharacterized protein</fullName>
    </submittedName>
</protein>
<organism evidence="1 2">
    <name type="scientific">Paraburkholderia unamae</name>
    <dbReference type="NCBI Taxonomy" id="219649"/>
    <lineage>
        <taxon>Bacteria</taxon>
        <taxon>Pseudomonadati</taxon>
        <taxon>Pseudomonadota</taxon>
        <taxon>Betaproteobacteria</taxon>
        <taxon>Burkholderiales</taxon>
        <taxon>Burkholderiaceae</taxon>
        <taxon>Paraburkholderia</taxon>
    </lineage>
</organism>
<proteinExistence type="predicted"/>
<evidence type="ECO:0000313" key="1">
    <source>
        <dbReference type="EMBL" id="PVX85612.1"/>
    </source>
</evidence>